<evidence type="ECO:0000313" key="13">
    <source>
        <dbReference type="Proteomes" id="UP000034883"/>
    </source>
</evidence>
<evidence type="ECO:0000313" key="12">
    <source>
        <dbReference type="EMBL" id="AKF11751.1"/>
    </source>
</evidence>
<dbReference type="GO" id="GO:0000976">
    <property type="term" value="F:transcription cis-regulatory region binding"/>
    <property type="evidence" value="ECO:0007669"/>
    <property type="project" value="TreeGrafter"/>
</dbReference>
<keyword evidence="3 8" id="KW-0597">Phosphoprotein</keyword>
<dbReference type="InterPro" id="IPR011006">
    <property type="entry name" value="CheY-like_superfamily"/>
</dbReference>
<dbReference type="InterPro" id="IPR001867">
    <property type="entry name" value="OmpR/PhoB-type_DNA-bd"/>
</dbReference>
<sequence>MIRVLLIDDDRRLFELLETYLAQNGVTLAYAPDGPKGLAALGGGQSGAYDAVLLDVMMPQMDGLEVLRRIRVEKGALPVIMLTARGDETDRVVGLELGADDYVPKPFSPRELLARLRAVMRRGRPETSDQRISAAGISADLGTREVSVDGRVVELTGLEFDILVALLKRAGRVIPRNALLAEAGRDDVVVGERTVDVHISRLRKKLGDDPPQRIKTVRGVGYVLSREGVNGA</sequence>
<evidence type="ECO:0000256" key="6">
    <source>
        <dbReference type="ARBA" id="ARBA00023125"/>
    </source>
</evidence>
<evidence type="ECO:0000256" key="1">
    <source>
        <dbReference type="ARBA" id="ARBA00004496"/>
    </source>
</evidence>
<reference evidence="12 13" key="1">
    <citation type="submission" date="2015-03" db="EMBL/GenBank/DDBJ databases">
        <title>Genome assembly of Sandaracinus amylolyticus DSM 53668.</title>
        <authorList>
            <person name="Sharma G."/>
            <person name="Subramanian S."/>
        </authorList>
    </citation>
    <scope>NUCLEOTIDE SEQUENCE [LARGE SCALE GENOMIC DNA]</scope>
    <source>
        <strain evidence="12 13">DSM 53668</strain>
    </source>
</reference>
<keyword evidence="5" id="KW-0805">Transcription regulation</keyword>
<proteinExistence type="predicted"/>
<organism evidence="12 13">
    <name type="scientific">Sandaracinus amylolyticus</name>
    <dbReference type="NCBI Taxonomy" id="927083"/>
    <lineage>
        <taxon>Bacteria</taxon>
        <taxon>Pseudomonadati</taxon>
        <taxon>Myxococcota</taxon>
        <taxon>Polyangia</taxon>
        <taxon>Polyangiales</taxon>
        <taxon>Sandaracinaceae</taxon>
        <taxon>Sandaracinus</taxon>
    </lineage>
</organism>
<dbReference type="GO" id="GO:0006355">
    <property type="term" value="P:regulation of DNA-templated transcription"/>
    <property type="evidence" value="ECO:0007669"/>
    <property type="project" value="InterPro"/>
</dbReference>
<dbReference type="SUPFAM" id="SSF52172">
    <property type="entry name" value="CheY-like"/>
    <property type="match status" value="1"/>
</dbReference>
<keyword evidence="6 9" id="KW-0238">DNA-binding</keyword>
<keyword evidence="2" id="KW-0963">Cytoplasm</keyword>
<dbReference type="Gene3D" id="6.10.250.690">
    <property type="match status" value="1"/>
</dbReference>
<dbReference type="Gene3D" id="3.40.50.2300">
    <property type="match status" value="1"/>
</dbReference>
<dbReference type="Proteomes" id="UP000034883">
    <property type="component" value="Chromosome"/>
</dbReference>
<evidence type="ECO:0000256" key="4">
    <source>
        <dbReference type="ARBA" id="ARBA00023012"/>
    </source>
</evidence>
<dbReference type="CDD" id="cd00383">
    <property type="entry name" value="trans_reg_C"/>
    <property type="match status" value="1"/>
</dbReference>
<dbReference type="Pfam" id="PF00072">
    <property type="entry name" value="Response_reg"/>
    <property type="match status" value="1"/>
</dbReference>
<evidence type="ECO:0000256" key="2">
    <source>
        <dbReference type="ARBA" id="ARBA00022490"/>
    </source>
</evidence>
<dbReference type="SMART" id="SM00448">
    <property type="entry name" value="REC"/>
    <property type="match status" value="1"/>
</dbReference>
<evidence type="ECO:0000256" key="9">
    <source>
        <dbReference type="PROSITE-ProRule" id="PRU01091"/>
    </source>
</evidence>
<dbReference type="InterPro" id="IPR036388">
    <property type="entry name" value="WH-like_DNA-bd_sf"/>
</dbReference>
<dbReference type="SUPFAM" id="SSF46894">
    <property type="entry name" value="C-terminal effector domain of the bipartite response regulators"/>
    <property type="match status" value="1"/>
</dbReference>
<keyword evidence="13" id="KW-1185">Reference proteome</keyword>
<feature type="modified residue" description="4-aspartylphosphate" evidence="8">
    <location>
        <position position="55"/>
    </location>
</feature>
<feature type="domain" description="OmpR/PhoB-type" evidence="11">
    <location>
        <begin position="129"/>
        <end position="226"/>
    </location>
</feature>
<dbReference type="SMART" id="SM00862">
    <property type="entry name" value="Trans_reg_C"/>
    <property type="match status" value="1"/>
</dbReference>
<dbReference type="KEGG" id="samy:DB32_008900"/>
<keyword evidence="7" id="KW-0804">Transcription</keyword>
<dbReference type="AlphaFoldDB" id="A0A0F6YMU4"/>
<name>A0A0F6YMU4_9BACT</name>
<comment type="subcellular location">
    <subcellularLocation>
        <location evidence="1">Cytoplasm</location>
    </subcellularLocation>
</comment>
<dbReference type="GO" id="GO:0005829">
    <property type="term" value="C:cytosol"/>
    <property type="evidence" value="ECO:0007669"/>
    <property type="project" value="TreeGrafter"/>
</dbReference>
<dbReference type="RefSeq" id="WP_053238585.1">
    <property type="nucleotide sequence ID" value="NZ_CP011125.1"/>
</dbReference>
<gene>
    <name evidence="12" type="ORF">DB32_008900</name>
</gene>
<feature type="domain" description="Response regulatory" evidence="10">
    <location>
        <begin position="3"/>
        <end position="120"/>
    </location>
</feature>
<evidence type="ECO:0000259" key="10">
    <source>
        <dbReference type="PROSITE" id="PS50110"/>
    </source>
</evidence>
<accession>A0A0F6YMU4</accession>
<evidence type="ECO:0000256" key="7">
    <source>
        <dbReference type="ARBA" id="ARBA00023163"/>
    </source>
</evidence>
<evidence type="ECO:0000256" key="3">
    <source>
        <dbReference type="ARBA" id="ARBA00022553"/>
    </source>
</evidence>
<dbReference type="PANTHER" id="PTHR48111">
    <property type="entry name" value="REGULATOR OF RPOS"/>
    <property type="match status" value="1"/>
</dbReference>
<dbReference type="PROSITE" id="PS50110">
    <property type="entry name" value="RESPONSE_REGULATORY"/>
    <property type="match status" value="1"/>
</dbReference>
<evidence type="ECO:0000256" key="8">
    <source>
        <dbReference type="PROSITE-ProRule" id="PRU00169"/>
    </source>
</evidence>
<dbReference type="OrthoDB" id="9793321at2"/>
<evidence type="ECO:0000259" key="11">
    <source>
        <dbReference type="PROSITE" id="PS51755"/>
    </source>
</evidence>
<dbReference type="InterPro" id="IPR001789">
    <property type="entry name" value="Sig_transdc_resp-reg_receiver"/>
</dbReference>
<feature type="DNA-binding region" description="OmpR/PhoB-type" evidence="9">
    <location>
        <begin position="129"/>
        <end position="226"/>
    </location>
</feature>
<dbReference type="EMBL" id="CP011125">
    <property type="protein sequence ID" value="AKF11751.1"/>
    <property type="molecule type" value="Genomic_DNA"/>
</dbReference>
<dbReference type="PROSITE" id="PS51755">
    <property type="entry name" value="OMPR_PHOB"/>
    <property type="match status" value="1"/>
</dbReference>
<evidence type="ECO:0000256" key="5">
    <source>
        <dbReference type="ARBA" id="ARBA00023015"/>
    </source>
</evidence>
<dbReference type="Gene3D" id="1.10.10.10">
    <property type="entry name" value="Winged helix-like DNA-binding domain superfamily/Winged helix DNA-binding domain"/>
    <property type="match status" value="1"/>
</dbReference>
<dbReference type="InterPro" id="IPR016032">
    <property type="entry name" value="Sig_transdc_resp-reg_C-effctor"/>
</dbReference>
<dbReference type="PANTHER" id="PTHR48111:SF39">
    <property type="entry name" value="TRANSCRIPTIONAL REGULATORY PROTEIN CPXR"/>
    <property type="match status" value="1"/>
</dbReference>
<dbReference type="GO" id="GO:0000156">
    <property type="term" value="F:phosphorelay response regulator activity"/>
    <property type="evidence" value="ECO:0007669"/>
    <property type="project" value="TreeGrafter"/>
</dbReference>
<dbReference type="InterPro" id="IPR039420">
    <property type="entry name" value="WalR-like"/>
</dbReference>
<keyword evidence="4" id="KW-0902">Two-component regulatory system</keyword>
<protein>
    <submittedName>
        <fullName evidence="12">Phosphate regulon transcriptional regulatory protein PhoB</fullName>
    </submittedName>
</protein>
<dbReference type="GO" id="GO:0032993">
    <property type="term" value="C:protein-DNA complex"/>
    <property type="evidence" value="ECO:0007669"/>
    <property type="project" value="TreeGrafter"/>
</dbReference>
<dbReference type="Pfam" id="PF00486">
    <property type="entry name" value="Trans_reg_C"/>
    <property type="match status" value="1"/>
</dbReference>
<dbReference type="STRING" id="927083.DB32_008900"/>